<dbReference type="Gene3D" id="1.20.5.170">
    <property type="match status" value="1"/>
</dbReference>
<accession>A0A7D9D5S3</accession>
<comment type="caution">
    <text evidence="1">The sequence shown here is derived from an EMBL/GenBank/DDBJ whole genome shotgun (WGS) entry which is preliminary data.</text>
</comment>
<reference evidence="1" key="1">
    <citation type="submission" date="2020-04" db="EMBL/GenBank/DDBJ databases">
        <authorList>
            <person name="Alioto T."/>
            <person name="Alioto T."/>
            <person name="Gomez Garrido J."/>
        </authorList>
    </citation>
    <scope>NUCLEOTIDE SEQUENCE</scope>
    <source>
        <strain evidence="1">A484AB</strain>
    </source>
</reference>
<dbReference type="Proteomes" id="UP001152795">
    <property type="component" value="Unassembled WGS sequence"/>
</dbReference>
<gene>
    <name evidence="1" type="ORF">PACLA_8A089220</name>
</gene>
<name>A0A7D9D5S3_PARCT</name>
<protein>
    <submittedName>
        <fullName evidence="1">Uncharacterized protein</fullName>
    </submittedName>
</protein>
<dbReference type="AlphaFoldDB" id="A0A7D9D5S3"/>
<evidence type="ECO:0000313" key="1">
    <source>
        <dbReference type="EMBL" id="CAB3977652.1"/>
    </source>
</evidence>
<organism evidence="1 2">
    <name type="scientific">Paramuricea clavata</name>
    <name type="common">Red gorgonian</name>
    <name type="synonym">Violescent sea-whip</name>
    <dbReference type="NCBI Taxonomy" id="317549"/>
    <lineage>
        <taxon>Eukaryota</taxon>
        <taxon>Metazoa</taxon>
        <taxon>Cnidaria</taxon>
        <taxon>Anthozoa</taxon>
        <taxon>Octocorallia</taxon>
        <taxon>Malacalcyonacea</taxon>
        <taxon>Plexauridae</taxon>
        <taxon>Paramuricea</taxon>
    </lineage>
</organism>
<dbReference type="EMBL" id="CACRXK020000060">
    <property type="protein sequence ID" value="CAB3977652.1"/>
    <property type="molecule type" value="Genomic_DNA"/>
</dbReference>
<evidence type="ECO:0000313" key="2">
    <source>
        <dbReference type="Proteomes" id="UP001152795"/>
    </source>
</evidence>
<feature type="non-terminal residue" evidence="1">
    <location>
        <position position="126"/>
    </location>
</feature>
<keyword evidence="2" id="KW-1185">Reference proteome</keyword>
<proteinExistence type="predicted"/>
<sequence length="126" mass="14376">MKLFWCFSLLCSNFLLVASFWGQRTISRNCPAGCRSEIKSVEKAIQEQNQASEEKLNQTRSELKNAISKLKADLKSEIYQLQNESKSDHCNRLKTENKGLKNDIAKLEQVIANLNNTLNNLTRGNE</sequence>